<organism evidence="1 2">
    <name type="scientific">Xanthomonas hortorum pv. vitians</name>
    <dbReference type="NCBI Taxonomy" id="83224"/>
    <lineage>
        <taxon>Bacteria</taxon>
        <taxon>Pseudomonadati</taxon>
        <taxon>Pseudomonadota</taxon>
        <taxon>Gammaproteobacteria</taxon>
        <taxon>Lysobacterales</taxon>
        <taxon>Lysobacteraceae</taxon>
        <taxon>Xanthomonas</taxon>
    </lineage>
</organism>
<evidence type="ECO:0000313" key="2">
    <source>
        <dbReference type="Proteomes" id="UP000515406"/>
    </source>
</evidence>
<geneLocation type="plasmid" evidence="1 2">
    <name>CFBP498_p224</name>
</geneLocation>
<reference evidence="1 2" key="1">
    <citation type="submission" date="2020-07" db="EMBL/GenBank/DDBJ databases">
        <authorList>
            <person name="Pothier F. J."/>
        </authorList>
    </citation>
    <scope>NUCLEOTIDE SEQUENCE [LARGE SCALE GENOMIC DNA]</scope>
    <source>
        <strain evidence="1 2">CFBP 498</strain>
        <plasmid evidence="1 2">CFBP498_p224</plasmid>
    </source>
</reference>
<sequence>MQYRFRLFGERCLASFIRMHFSIDRSRREITKALRQALPVHAGWGARHKARTPFHPNWAATRCRKCGSHDLRRLPRTLRRWPPSSNFLSLEILA</sequence>
<keyword evidence="1" id="KW-0614">Plasmid</keyword>
<protein>
    <recommendedName>
        <fullName evidence="3">Transposase</fullName>
    </recommendedName>
</protein>
<dbReference type="Proteomes" id="UP000515406">
    <property type="component" value="Plasmid CFBP498_p224"/>
</dbReference>
<keyword evidence="2" id="KW-1185">Reference proteome</keyword>
<proteinExistence type="predicted"/>
<accession>A0A6V7FI85</accession>
<name>A0A6V7FI85_9XANT</name>
<evidence type="ECO:0008006" key="3">
    <source>
        <dbReference type="Google" id="ProtNLM"/>
    </source>
</evidence>
<dbReference type="EMBL" id="LR828258">
    <property type="protein sequence ID" value="CAD0363015.1"/>
    <property type="molecule type" value="Genomic_DNA"/>
</dbReference>
<evidence type="ECO:0000313" key="1">
    <source>
        <dbReference type="EMBL" id="CAD0363018.1"/>
    </source>
</evidence>
<dbReference type="AlphaFoldDB" id="A0A6V7FI85"/>
<dbReference type="EMBL" id="LR828258">
    <property type="protein sequence ID" value="CAD0363018.1"/>
    <property type="molecule type" value="Genomic_DNA"/>
</dbReference>
<gene>
    <name evidence="1" type="ORF">CFBP498_48040</name>
</gene>